<feature type="binding site" evidence="20">
    <location>
        <position position="553"/>
    </location>
    <ligand>
        <name>ATP</name>
        <dbReference type="ChEBI" id="CHEBI:30616"/>
    </ligand>
</feature>
<comment type="similarity">
    <text evidence="19">Belongs to the protein kinase superfamily. Ser/Thr protein kinase family.</text>
</comment>
<accession>A0A2R6QXB5</accession>
<dbReference type="PROSITE" id="PS50011">
    <property type="entry name" value="PROTEIN_KINASE_DOM"/>
    <property type="match status" value="1"/>
</dbReference>
<sequence length="842" mass="94307">MNKPNFCCSIFLAITLFIFSAHLSNAQPVKYQVANLSTSWINNYPSIVTNSSDEKLSGFRLTPVLQGSNSSQFVSGFYCPYHETSCFFGILIFQKRYEFDDSSSLINAPQLVWSANRDRPVKTNATLQLTSSGDLVLEDADGTLVWSTDTGGKSVLRLQLTEFGNLVLFGRNNAMVWQSFDHPTDCLVLGQKWVSGKKLIASTSASDWSQGLFSLSIRDYSLFGYVKTNPSLVYYESSLEVDPNATFPEVYVKFENGSFNRYQIPPASTIQFMRLDPDGHLKVYEWNGAVWNVVADVLTSDIGECGYPTKCDRYGICSNGQCGCPEEPNDETRNFKQISYRQPDLGCSLVTPISCNQSQYHTLLELKNTSYFNLNSHYNNGLDETIELEDCKKACLRNCSCKAALFAYKLWDYNSRGGCLLLSEVLSLINNEGGINNVSVFLKVQKSQAEQYPSSIGSSKKTLRGVAIIVGSGCGGFIIVFFLLASCYILFRWKSKSEEPDEFSVDQLLGMPTRFSYKALKAMTNNFSNKLGEGGFGSVFLGTLNDGTEVAVKRLDGLSQIKKSFLAEVETIGSIHHVNLVRLTGFCAEKSYMLLVYEYMSNGSLDKWIFQRHRELILGWQSRKKIIMDVAKGLAYLHEECRQKIFHLDIKPQNILLDDKFDAKISDFGLSKLIDKDRSQVVTTLRGTPGYLAPEWLSSIITEKVDVYSFGVVVLEILCGRKNLDSSQPEEDMHLLSLFKRKAEEGQLLDIVDKDNDEMRLHGAEVVEMMRVAVWCLQNDFKRRPSMSVVVKVLEGSVDVEENLDYSFTNRAVPRSIEAAGLQEYAVGEGTVLLPSTLSGPR</sequence>
<dbReference type="InterPro" id="IPR003609">
    <property type="entry name" value="Pan_app"/>
</dbReference>
<keyword evidence="13 21" id="KW-0472">Membrane</keyword>
<dbReference type="EC" id="2.7.11.1" evidence="19"/>
<keyword evidence="10 19" id="KW-0418">Kinase</keyword>
<keyword evidence="7 22" id="KW-0732">Signal</keyword>
<keyword evidence="27" id="KW-1185">Reference proteome</keyword>
<keyword evidence="3" id="KW-0245">EGF-like domain</keyword>
<comment type="catalytic activity">
    <reaction evidence="18 19">
        <text>L-seryl-[protein] + ATP = O-phospho-L-seryl-[protein] + ADP + H(+)</text>
        <dbReference type="Rhea" id="RHEA:17989"/>
        <dbReference type="Rhea" id="RHEA-COMP:9863"/>
        <dbReference type="Rhea" id="RHEA-COMP:11604"/>
        <dbReference type="ChEBI" id="CHEBI:15378"/>
        <dbReference type="ChEBI" id="CHEBI:29999"/>
        <dbReference type="ChEBI" id="CHEBI:30616"/>
        <dbReference type="ChEBI" id="CHEBI:83421"/>
        <dbReference type="ChEBI" id="CHEBI:456216"/>
        <dbReference type="EC" id="2.7.11.1"/>
    </reaction>
</comment>
<dbReference type="Gene3D" id="2.90.10.10">
    <property type="entry name" value="Bulb-type lectin domain"/>
    <property type="match status" value="1"/>
</dbReference>
<evidence type="ECO:0000256" key="13">
    <source>
        <dbReference type="ARBA" id="ARBA00023136"/>
    </source>
</evidence>
<evidence type="ECO:0000256" key="5">
    <source>
        <dbReference type="ARBA" id="ARBA00022679"/>
    </source>
</evidence>
<keyword evidence="9 19" id="KW-0547">Nucleotide-binding</keyword>
<dbReference type="FunFam" id="1.10.510.10:FF:000248">
    <property type="entry name" value="S-receptor-like kinase 5"/>
    <property type="match status" value="1"/>
</dbReference>
<dbReference type="Gene3D" id="1.10.510.10">
    <property type="entry name" value="Transferase(Phosphotransferase) domain 1"/>
    <property type="match status" value="1"/>
</dbReference>
<dbReference type="Pfam" id="PF01453">
    <property type="entry name" value="B_lectin"/>
    <property type="match status" value="1"/>
</dbReference>
<dbReference type="PROSITE" id="PS00107">
    <property type="entry name" value="PROTEIN_KINASE_ATP"/>
    <property type="match status" value="1"/>
</dbReference>
<dbReference type="CDD" id="cd01098">
    <property type="entry name" value="PAN_AP_plant"/>
    <property type="match status" value="1"/>
</dbReference>
<evidence type="ECO:0000256" key="15">
    <source>
        <dbReference type="ARBA" id="ARBA00023170"/>
    </source>
</evidence>
<evidence type="ECO:0000313" key="26">
    <source>
        <dbReference type="EMBL" id="PSS16377.1"/>
    </source>
</evidence>
<evidence type="ECO:0000256" key="12">
    <source>
        <dbReference type="ARBA" id="ARBA00022989"/>
    </source>
</evidence>
<reference evidence="27" key="2">
    <citation type="journal article" date="2018" name="BMC Genomics">
        <title>A manually annotated Actinidia chinensis var. chinensis (kiwifruit) genome highlights the challenges associated with draft genomes and gene prediction in plants.</title>
        <authorList>
            <person name="Pilkington S.M."/>
            <person name="Crowhurst R."/>
            <person name="Hilario E."/>
            <person name="Nardozza S."/>
            <person name="Fraser L."/>
            <person name="Peng Y."/>
            <person name="Gunaseelan K."/>
            <person name="Simpson R."/>
            <person name="Tahir J."/>
            <person name="Deroles S.C."/>
            <person name="Templeton K."/>
            <person name="Luo Z."/>
            <person name="Davy M."/>
            <person name="Cheng C."/>
            <person name="McNeilage M."/>
            <person name="Scaglione D."/>
            <person name="Liu Y."/>
            <person name="Zhang Q."/>
            <person name="Datson P."/>
            <person name="De Silva N."/>
            <person name="Gardiner S.E."/>
            <person name="Bassett H."/>
            <person name="Chagne D."/>
            <person name="McCallum J."/>
            <person name="Dzierzon H."/>
            <person name="Deng C."/>
            <person name="Wang Y.Y."/>
            <person name="Barron L."/>
            <person name="Manako K."/>
            <person name="Bowen J."/>
            <person name="Foster T.M."/>
            <person name="Erridge Z.A."/>
            <person name="Tiffin H."/>
            <person name="Waite C.N."/>
            <person name="Davies K.M."/>
            <person name="Grierson E.P."/>
            <person name="Laing W.A."/>
            <person name="Kirk R."/>
            <person name="Chen X."/>
            <person name="Wood M."/>
            <person name="Montefiori M."/>
            <person name="Brummell D.A."/>
            <person name="Schwinn K.E."/>
            <person name="Catanach A."/>
            <person name="Fullerton C."/>
            <person name="Li D."/>
            <person name="Meiyalaghan S."/>
            <person name="Nieuwenhuizen N."/>
            <person name="Read N."/>
            <person name="Prakash R."/>
            <person name="Hunter D."/>
            <person name="Zhang H."/>
            <person name="McKenzie M."/>
            <person name="Knabel M."/>
            <person name="Harris A."/>
            <person name="Allan A.C."/>
            <person name="Gleave A."/>
            <person name="Chen A."/>
            <person name="Janssen B.J."/>
            <person name="Plunkett B."/>
            <person name="Ampomah-Dwamena C."/>
            <person name="Voogd C."/>
            <person name="Leif D."/>
            <person name="Lafferty D."/>
            <person name="Souleyre E.J.F."/>
            <person name="Varkonyi-Gasic E."/>
            <person name="Gambi F."/>
            <person name="Hanley J."/>
            <person name="Yao J.L."/>
            <person name="Cheung J."/>
            <person name="David K.M."/>
            <person name="Warren B."/>
            <person name="Marsh K."/>
            <person name="Snowden K.C."/>
            <person name="Lin-Wang K."/>
            <person name="Brian L."/>
            <person name="Martinez-Sanchez M."/>
            <person name="Wang M."/>
            <person name="Ileperuma N."/>
            <person name="Macnee N."/>
            <person name="Campin R."/>
            <person name="McAtee P."/>
            <person name="Drummond R.S.M."/>
            <person name="Espley R.V."/>
            <person name="Ireland H.S."/>
            <person name="Wu R."/>
            <person name="Atkinson R.G."/>
            <person name="Karunairetnam S."/>
            <person name="Bulley S."/>
            <person name="Chunkath S."/>
            <person name="Hanley Z."/>
            <person name="Storey R."/>
            <person name="Thrimawithana A.H."/>
            <person name="Thomson S."/>
            <person name="David C."/>
            <person name="Testolin R."/>
            <person name="Huang H."/>
            <person name="Hellens R.P."/>
            <person name="Schaffer R.J."/>
        </authorList>
    </citation>
    <scope>NUCLEOTIDE SEQUENCE [LARGE SCALE GENOMIC DNA]</scope>
    <source>
        <strain evidence="27">cv. Red5</strain>
    </source>
</reference>
<organism evidence="26 27">
    <name type="scientific">Actinidia chinensis var. chinensis</name>
    <name type="common">Chinese soft-hair kiwi</name>
    <dbReference type="NCBI Taxonomy" id="1590841"/>
    <lineage>
        <taxon>Eukaryota</taxon>
        <taxon>Viridiplantae</taxon>
        <taxon>Streptophyta</taxon>
        <taxon>Embryophyta</taxon>
        <taxon>Tracheophyta</taxon>
        <taxon>Spermatophyta</taxon>
        <taxon>Magnoliopsida</taxon>
        <taxon>eudicotyledons</taxon>
        <taxon>Gunneridae</taxon>
        <taxon>Pentapetalae</taxon>
        <taxon>asterids</taxon>
        <taxon>Ericales</taxon>
        <taxon>Actinidiaceae</taxon>
        <taxon>Actinidia</taxon>
    </lineage>
</organism>
<dbReference type="Gramene" id="PSS16377">
    <property type="protein sequence ID" value="PSS16377"/>
    <property type="gene ID" value="CEY00_Acc13938"/>
</dbReference>
<evidence type="ECO:0000256" key="7">
    <source>
        <dbReference type="ARBA" id="ARBA00022729"/>
    </source>
</evidence>
<keyword evidence="5 19" id="KW-0808">Transferase</keyword>
<dbReference type="InterPro" id="IPR011009">
    <property type="entry name" value="Kinase-like_dom_sf"/>
</dbReference>
<dbReference type="GO" id="GO:0030246">
    <property type="term" value="F:carbohydrate binding"/>
    <property type="evidence" value="ECO:0007669"/>
    <property type="project" value="UniProtKB-KW"/>
</dbReference>
<dbReference type="InParanoid" id="A0A2R6QXB5"/>
<evidence type="ECO:0000259" key="23">
    <source>
        <dbReference type="PROSITE" id="PS50011"/>
    </source>
</evidence>
<dbReference type="OMA" id="HADISSH"/>
<evidence type="ECO:0000256" key="22">
    <source>
        <dbReference type="SAM" id="SignalP"/>
    </source>
</evidence>
<dbReference type="CDD" id="cd14066">
    <property type="entry name" value="STKc_IRAK"/>
    <property type="match status" value="1"/>
</dbReference>
<dbReference type="Proteomes" id="UP000241394">
    <property type="component" value="Chromosome LG12"/>
</dbReference>
<proteinExistence type="inferred from homology"/>
<dbReference type="InterPro" id="IPR017441">
    <property type="entry name" value="Protein_kinase_ATP_BS"/>
</dbReference>
<dbReference type="SUPFAM" id="SSF56112">
    <property type="entry name" value="Protein kinase-like (PK-like)"/>
    <property type="match status" value="1"/>
</dbReference>
<feature type="signal peptide" evidence="22">
    <location>
        <begin position="1"/>
        <end position="26"/>
    </location>
</feature>
<dbReference type="AlphaFoldDB" id="A0A2R6QXB5"/>
<dbReference type="OrthoDB" id="4062651at2759"/>
<dbReference type="InterPro" id="IPR001480">
    <property type="entry name" value="Bulb-type_lectin_dom"/>
</dbReference>
<evidence type="ECO:0000256" key="9">
    <source>
        <dbReference type="ARBA" id="ARBA00022741"/>
    </source>
</evidence>
<evidence type="ECO:0000256" key="17">
    <source>
        <dbReference type="ARBA" id="ARBA00047899"/>
    </source>
</evidence>
<dbReference type="InterPro" id="IPR036426">
    <property type="entry name" value="Bulb-type_lectin_dom_sf"/>
</dbReference>
<gene>
    <name evidence="26" type="ORF">CEY00_Acc13938</name>
</gene>
<feature type="chain" id="PRO_5015336108" description="Receptor-like serine/threonine-protein kinase" evidence="22">
    <location>
        <begin position="27"/>
        <end position="842"/>
    </location>
</feature>
<dbReference type="PROSITE" id="PS50948">
    <property type="entry name" value="PAN"/>
    <property type="match status" value="1"/>
</dbReference>
<evidence type="ECO:0000259" key="24">
    <source>
        <dbReference type="PROSITE" id="PS50927"/>
    </source>
</evidence>
<comment type="subcellular location">
    <subcellularLocation>
        <location evidence="1">Membrane</location>
        <topology evidence="1">Single-pass type I membrane protein</topology>
    </subcellularLocation>
</comment>
<evidence type="ECO:0000256" key="21">
    <source>
        <dbReference type="SAM" id="Phobius"/>
    </source>
</evidence>
<feature type="transmembrane region" description="Helical" evidence="21">
    <location>
        <begin position="466"/>
        <end position="491"/>
    </location>
</feature>
<evidence type="ECO:0000256" key="20">
    <source>
        <dbReference type="PROSITE-ProRule" id="PRU10141"/>
    </source>
</evidence>
<dbReference type="FunFam" id="3.30.200.20:FF:000178">
    <property type="entry name" value="serine/threonine-protein kinase PBS1-like"/>
    <property type="match status" value="1"/>
</dbReference>
<keyword evidence="6 21" id="KW-0812">Transmembrane</keyword>
<dbReference type="PROSITE" id="PS00108">
    <property type="entry name" value="PROTEIN_KINASE_ST"/>
    <property type="match status" value="1"/>
</dbReference>
<dbReference type="SMART" id="SM00108">
    <property type="entry name" value="B_lectin"/>
    <property type="match status" value="1"/>
</dbReference>
<dbReference type="PANTHER" id="PTHR47976">
    <property type="entry name" value="G-TYPE LECTIN S-RECEPTOR-LIKE SERINE/THREONINE-PROTEIN KINASE SD2-5"/>
    <property type="match status" value="1"/>
</dbReference>
<dbReference type="Pfam" id="PF08276">
    <property type="entry name" value="PAN_2"/>
    <property type="match status" value="1"/>
</dbReference>
<keyword evidence="8 26" id="KW-0430">Lectin</keyword>
<evidence type="ECO:0000259" key="25">
    <source>
        <dbReference type="PROSITE" id="PS50948"/>
    </source>
</evidence>
<dbReference type="GO" id="GO:0004674">
    <property type="term" value="F:protein serine/threonine kinase activity"/>
    <property type="evidence" value="ECO:0007669"/>
    <property type="project" value="UniProtKB-KW"/>
</dbReference>
<evidence type="ECO:0000256" key="14">
    <source>
        <dbReference type="ARBA" id="ARBA00023157"/>
    </source>
</evidence>
<evidence type="ECO:0000256" key="3">
    <source>
        <dbReference type="ARBA" id="ARBA00022536"/>
    </source>
</evidence>
<keyword evidence="12 21" id="KW-1133">Transmembrane helix</keyword>
<dbReference type="SMART" id="SM00220">
    <property type="entry name" value="S_TKc"/>
    <property type="match status" value="1"/>
</dbReference>
<dbReference type="InterPro" id="IPR000719">
    <property type="entry name" value="Prot_kinase_dom"/>
</dbReference>
<feature type="domain" description="Bulb-type lectin" evidence="24">
    <location>
        <begin position="56"/>
        <end position="181"/>
    </location>
</feature>
<evidence type="ECO:0000256" key="16">
    <source>
        <dbReference type="ARBA" id="ARBA00023180"/>
    </source>
</evidence>
<dbReference type="PANTHER" id="PTHR47976:SF30">
    <property type="entry name" value="RECEPTOR-LIKE SERINE_THREONINE-PROTEIN KINASE"/>
    <property type="match status" value="1"/>
</dbReference>
<dbReference type="GO" id="GO:0016020">
    <property type="term" value="C:membrane"/>
    <property type="evidence" value="ECO:0007669"/>
    <property type="project" value="UniProtKB-SubCell"/>
</dbReference>
<evidence type="ECO:0000313" key="27">
    <source>
        <dbReference type="Proteomes" id="UP000241394"/>
    </source>
</evidence>
<keyword evidence="14" id="KW-1015">Disulfide bond</keyword>
<dbReference type="PIRSF" id="PIRSF000641">
    <property type="entry name" value="SRK"/>
    <property type="match status" value="1"/>
</dbReference>
<dbReference type="SUPFAM" id="SSF51110">
    <property type="entry name" value="alpha-D-mannose-specific plant lectins"/>
    <property type="match status" value="1"/>
</dbReference>
<name>A0A2R6QXB5_ACTCC</name>
<evidence type="ECO:0000256" key="18">
    <source>
        <dbReference type="ARBA" id="ARBA00048679"/>
    </source>
</evidence>
<dbReference type="Pfam" id="PF00069">
    <property type="entry name" value="Pkinase"/>
    <property type="match status" value="1"/>
</dbReference>
<dbReference type="GO" id="GO:0106310">
    <property type="term" value="F:protein serine kinase activity"/>
    <property type="evidence" value="ECO:0007669"/>
    <property type="project" value="RHEA"/>
</dbReference>
<comment type="caution">
    <text evidence="26">The sequence shown here is derived from an EMBL/GenBank/DDBJ whole genome shotgun (WGS) entry which is preliminary data.</text>
</comment>
<keyword evidence="15 26" id="KW-0675">Receptor</keyword>
<evidence type="ECO:0000256" key="1">
    <source>
        <dbReference type="ARBA" id="ARBA00004479"/>
    </source>
</evidence>
<dbReference type="FunFam" id="2.90.10.10:FF:000039">
    <property type="entry name" value="G-type lectin S-receptor-like serine/threonine-protein kinase SD2-5"/>
    <property type="match status" value="1"/>
</dbReference>
<evidence type="ECO:0000256" key="19">
    <source>
        <dbReference type="PIRNR" id="PIRNR000641"/>
    </source>
</evidence>
<keyword evidence="4" id="KW-0597">Phosphoprotein</keyword>
<protein>
    <recommendedName>
        <fullName evidence="19">Receptor-like serine/threonine-protein kinase</fullName>
        <ecNumber evidence="19">2.7.11.1</ecNumber>
    </recommendedName>
</protein>
<evidence type="ECO:0000256" key="6">
    <source>
        <dbReference type="ARBA" id="ARBA00022692"/>
    </source>
</evidence>
<feature type="domain" description="Apple" evidence="25">
    <location>
        <begin position="355"/>
        <end position="445"/>
    </location>
</feature>
<dbReference type="CDD" id="cd00028">
    <property type="entry name" value="B_lectin"/>
    <property type="match status" value="1"/>
</dbReference>
<dbReference type="EMBL" id="NKQK01000012">
    <property type="protein sequence ID" value="PSS16377.1"/>
    <property type="molecule type" value="Genomic_DNA"/>
</dbReference>
<evidence type="ECO:0000256" key="8">
    <source>
        <dbReference type="ARBA" id="ARBA00022734"/>
    </source>
</evidence>
<keyword evidence="2 19" id="KW-0723">Serine/threonine-protein kinase</keyword>
<dbReference type="InterPro" id="IPR024171">
    <property type="entry name" value="SRK-like_kinase"/>
</dbReference>
<dbReference type="STRING" id="1590841.A0A2R6QXB5"/>
<dbReference type="InterPro" id="IPR008271">
    <property type="entry name" value="Ser/Thr_kinase_AS"/>
</dbReference>
<dbReference type="InterPro" id="IPR051343">
    <property type="entry name" value="G-type_lectin_kinases/EP1-like"/>
</dbReference>
<reference evidence="26 27" key="1">
    <citation type="submission" date="2017-07" db="EMBL/GenBank/DDBJ databases">
        <title>An improved, manually edited Actinidia chinensis var. chinensis (kiwifruit) genome highlights the challenges associated with draft genomes and gene prediction in plants.</title>
        <authorList>
            <person name="Pilkington S."/>
            <person name="Crowhurst R."/>
            <person name="Hilario E."/>
            <person name="Nardozza S."/>
            <person name="Fraser L."/>
            <person name="Peng Y."/>
            <person name="Gunaseelan K."/>
            <person name="Simpson R."/>
            <person name="Tahir J."/>
            <person name="Deroles S."/>
            <person name="Templeton K."/>
            <person name="Luo Z."/>
            <person name="Davy M."/>
            <person name="Cheng C."/>
            <person name="Mcneilage M."/>
            <person name="Scaglione D."/>
            <person name="Liu Y."/>
            <person name="Zhang Q."/>
            <person name="Datson P."/>
            <person name="De Silva N."/>
            <person name="Gardiner S."/>
            <person name="Bassett H."/>
            <person name="Chagne D."/>
            <person name="Mccallum J."/>
            <person name="Dzierzon H."/>
            <person name="Deng C."/>
            <person name="Wang Y.-Y."/>
            <person name="Barron N."/>
            <person name="Manako K."/>
            <person name="Bowen J."/>
            <person name="Foster T."/>
            <person name="Erridge Z."/>
            <person name="Tiffin H."/>
            <person name="Waite C."/>
            <person name="Davies K."/>
            <person name="Grierson E."/>
            <person name="Laing W."/>
            <person name="Kirk R."/>
            <person name="Chen X."/>
            <person name="Wood M."/>
            <person name="Montefiori M."/>
            <person name="Brummell D."/>
            <person name="Schwinn K."/>
            <person name="Catanach A."/>
            <person name="Fullerton C."/>
            <person name="Li D."/>
            <person name="Meiyalaghan S."/>
            <person name="Nieuwenhuizen N."/>
            <person name="Read N."/>
            <person name="Prakash R."/>
            <person name="Hunter D."/>
            <person name="Zhang H."/>
            <person name="Mckenzie M."/>
            <person name="Knabel M."/>
            <person name="Harris A."/>
            <person name="Allan A."/>
            <person name="Chen A."/>
            <person name="Janssen B."/>
            <person name="Plunkett B."/>
            <person name="Dwamena C."/>
            <person name="Voogd C."/>
            <person name="Leif D."/>
            <person name="Lafferty D."/>
            <person name="Souleyre E."/>
            <person name="Varkonyi-Gasic E."/>
            <person name="Gambi F."/>
            <person name="Hanley J."/>
            <person name="Yao J.-L."/>
            <person name="Cheung J."/>
            <person name="David K."/>
            <person name="Warren B."/>
            <person name="Marsh K."/>
            <person name="Snowden K."/>
            <person name="Lin-Wang K."/>
            <person name="Brian L."/>
            <person name="Martinez-Sanchez M."/>
            <person name="Wang M."/>
            <person name="Ileperuma N."/>
            <person name="Macnee N."/>
            <person name="Campin R."/>
            <person name="Mcatee P."/>
            <person name="Drummond R."/>
            <person name="Espley R."/>
            <person name="Ireland H."/>
            <person name="Wu R."/>
            <person name="Atkinson R."/>
            <person name="Karunairetnam S."/>
            <person name="Bulley S."/>
            <person name="Chunkath S."/>
            <person name="Hanley Z."/>
            <person name="Storey R."/>
            <person name="Thrimawithana A."/>
            <person name="Thomson S."/>
            <person name="David C."/>
            <person name="Testolin R."/>
        </authorList>
    </citation>
    <scope>NUCLEOTIDE SEQUENCE [LARGE SCALE GENOMIC DNA]</scope>
    <source>
        <strain evidence="27">cv. Red5</strain>
        <tissue evidence="26">Young leaf</tissue>
    </source>
</reference>
<comment type="catalytic activity">
    <reaction evidence="17 19">
        <text>L-threonyl-[protein] + ATP = O-phospho-L-threonyl-[protein] + ADP + H(+)</text>
        <dbReference type="Rhea" id="RHEA:46608"/>
        <dbReference type="Rhea" id="RHEA-COMP:11060"/>
        <dbReference type="Rhea" id="RHEA-COMP:11605"/>
        <dbReference type="ChEBI" id="CHEBI:15378"/>
        <dbReference type="ChEBI" id="CHEBI:30013"/>
        <dbReference type="ChEBI" id="CHEBI:30616"/>
        <dbReference type="ChEBI" id="CHEBI:61977"/>
        <dbReference type="ChEBI" id="CHEBI:456216"/>
        <dbReference type="EC" id="2.7.11.1"/>
    </reaction>
</comment>
<evidence type="ECO:0000256" key="4">
    <source>
        <dbReference type="ARBA" id="ARBA00022553"/>
    </source>
</evidence>
<keyword evidence="11 19" id="KW-0067">ATP-binding</keyword>
<keyword evidence="16" id="KW-0325">Glycoprotein</keyword>
<evidence type="ECO:0000256" key="2">
    <source>
        <dbReference type="ARBA" id="ARBA00022527"/>
    </source>
</evidence>
<dbReference type="GO" id="GO:0005524">
    <property type="term" value="F:ATP binding"/>
    <property type="evidence" value="ECO:0007669"/>
    <property type="project" value="UniProtKB-UniRule"/>
</dbReference>
<evidence type="ECO:0000256" key="10">
    <source>
        <dbReference type="ARBA" id="ARBA00022777"/>
    </source>
</evidence>
<dbReference type="Gene3D" id="3.30.200.20">
    <property type="entry name" value="Phosphorylase Kinase, domain 1"/>
    <property type="match status" value="1"/>
</dbReference>
<dbReference type="PROSITE" id="PS50927">
    <property type="entry name" value="BULB_LECTIN"/>
    <property type="match status" value="1"/>
</dbReference>
<evidence type="ECO:0000256" key="11">
    <source>
        <dbReference type="ARBA" id="ARBA00022840"/>
    </source>
</evidence>
<feature type="domain" description="Protein kinase" evidence="23">
    <location>
        <begin position="525"/>
        <end position="804"/>
    </location>
</feature>